<dbReference type="InterPro" id="IPR046539">
    <property type="entry name" value="DUF6604"/>
</dbReference>
<dbReference type="AlphaFoldDB" id="A0AAD9Y223"/>
<proteinExistence type="predicted"/>
<evidence type="ECO:0000259" key="1">
    <source>
        <dbReference type="Pfam" id="PF20253"/>
    </source>
</evidence>
<name>A0AAD9Y223_COLKA</name>
<dbReference type="EMBL" id="VYYT01000588">
    <property type="protein sequence ID" value="KAK2731407.1"/>
    <property type="molecule type" value="Genomic_DNA"/>
</dbReference>
<organism evidence="2 3">
    <name type="scientific">Colletotrichum kahawae</name>
    <name type="common">Coffee berry disease fungus</name>
    <dbReference type="NCBI Taxonomy" id="34407"/>
    <lineage>
        <taxon>Eukaryota</taxon>
        <taxon>Fungi</taxon>
        <taxon>Dikarya</taxon>
        <taxon>Ascomycota</taxon>
        <taxon>Pezizomycotina</taxon>
        <taxon>Sordariomycetes</taxon>
        <taxon>Hypocreomycetidae</taxon>
        <taxon>Glomerellales</taxon>
        <taxon>Glomerellaceae</taxon>
        <taxon>Colletotrichum</taxon>
        <taxon>Colletotrichum gloeosporioides species complex</taxon>
    </lineage>
</organism>
<feature type="domain" description="DUF6604" evidence="1">
    <location>
        <begin position="12"/>
        <end position="240"/>
    </location>
</feature>
<dbReference type="Proteomes" id="UP001281614">
    <property type="component" value="Unassembled WGS sequence"/>
</dbReference>
<dbReference type="PANTHER" id="PTHR38795:SF1">
    <property type="entry name" value="DUF6604 DOMAIN-CONTAINING PROTEIN"/>
    <property type="match status" value="1"/>
</dbReference>
<evidence type="ECO:0000313" key="2">
    <source>
        <dbReference type="EMBL" id="KAK2731407.1"/>
    </source>
</evidence>
<evidence type="ECO:0000313" key="3">
    <source>
        <dbReference type="Proteomes" id="UP001281614"/>
    </source>
</evidence>
<keyword evidence="3" id="KW-1185">Reference proteome</keyword>
<sequence>MLPPSVHSQYVRYKENTTSFVNWLFGQAKKVMKVGALPPVAADLSTQHLIPMAQACKNASIAMPAMQRSFLQRAVGLRRKVGAHYVAGGSPATCDADDSHKFFTDCLQGILDLFPAPAPGIRPATDPTLVPDMDESFINQFSVLHVEGHDDIHPESLAAESADECPSPPPQQRPAARVSNQLLDLVDDPRIELYCLLHEIRDIRRYVKSVWAEYVAGKVDLVTASLVTEAAYESMGIMDENFCQQHRHLDGLGQMIGCISSGWKSNWPPHLVDIHLLREGFFVEAKDSNGKRHLLRLDNTPFIDDVMDLTLAPEYNMLLDLARDDATELWGKRRPATDHEECIRLNVAAMVNIHLDLMRMPGLLKMVEEDYNRFAKRFPQDYYGIDPGDTECQMWNKRNLVKFLAWMDPEAKFMGRDFVKINPVFAGLTVFCWERTLDGIVSTVTNAWAMMPMAHAYNYGRVIGTKVGRWDDMEAVITMQGQEIFTSQRPTDALQCENRYWLAMGGKPGHITQLRKQKAFIYDEMKALSFPRPIASCKELRDGNAIENDRMIRYLGRRNKLGYRRELQPTPILFGVFVNSDLSDKRFTINDGILPPKIVKYVKSCLEDLGKPAQQELWVPQFLDGLLAIAQCEIPNIFFNYFGFNRSCLDAHVDLHWKVSDAVVHMYDDLDKSLFIDLFYNDALREFVTRHALSMFMNPKDFCRDYNSRAKGGHE</sequence>
<protein>
    <recommendedName>
        <fullName evidence="1">DUF6604 domain-containing protein</fullName>
    </recommendedName>
</protein>
<dbReference type="PANTHER" id="PTHR38795">
    <property type="entry name" value="DUF6604 DOMAIN-CONTAINING PROTEIN"/>
    <property type="match status" value="1"/>
</dbReference>
<reference evidence="2" key="1">
    <citation type="submission" date="2023-02" db="EMBL/GenBank/DDBJ databases">
        <title>Colletotrichum kahawae CIFC_Que2 genome sequencing and assembly.</title>
        <authorList>
            <person name="Baroncelli R."/>
        </authorList>
    </citation>
    <scope>NUCLEOTIDE SEQUENCE</scope>
    <source>
        <strain evidence="2">CIFC_Que2</strain>
    </source>
</reference>
<accession>A0AAD9Y223</accession>
<comment type="caution">
    <text evidence="2">The sequence shown here is derived from an EMBL/GenBank/DDBJ whole genome shotgun (WGS) entry which is preliminary data.</text>
</comment>
<dbReference type="Pfam" id="PF20253">
    <property type="entry name" value="DUF6604"/>
    <property type="match status" value="1"/>
</dbReference>
<gene>
    <name evidence="2" type="ORF">CKAH01_09055</name>
</gene>